<keyword evidence="8 11" id="KW-0694">RNA-binding</keyword>
<sequence>MADSEMNADLSRLRSFIHHGKLKKIKSLLNDQPKRLNYFLEREFDACAHATQFKEERTLRLLHEYGFPIDGYPRTRSITPLIIAIRRCDIGFVRTLIELGCDVNCSVRSYTIIPLIEAYQVYKNKQENLFFFETAKEIFRFLLQSGASPNVYNTHSMRLAHLTAIDGEFDLLKLLIDAGAFINAITTTHRKNLLHLLCDRAVEQPTESFLQILRMLIQLGCDINHRDDCFETPLMCTLHRGSSLTIGMFDFKQNKILIIIVILLAHELIVEGTRLDLKNNFGNTYLTRAVHYALYDHARMALYAGAPCRVWQCPFPYVNRNYQQQQSSTETSLMDAIVDYERFVSQLEVYLLKPRQLKDLARLQIRKTLSCPLNKMSLPQKKYYRQRAHSNPLSDHSVEYPIRPDDMDWSSHYPSVIESPEQQPSNDEESSVSNKRRKLENQLIEFVDIGCGYGGLLVALSPLFPDKLMLGMELRVKVLDYVLDRISALREQHSGHYKNISCLRTNAMKYLPNYFHKGQLSKMFFLYPDPHFKKAKHKWRIINKQLLAEYAYLLRVDGLVYTCTDVLDLHQWMCSCFEQFPLFERMNNDDRVIKNDPCIEHVIGSTEEGKKVERNKGDKYLAVFRRIEDPTITKSSSNS</sequence>
<keyword evidence="7 11" id="KW-0819">tRNA processing</keyword>
<evidence type="ECO:0000256" key="2">
    <source>
        <dbReference type="ARBA" id="ARBA00004123"/>
    </source>
</evidence>
<dbReference type="InterPro" id="IPR003358">
    <property type="entry name" value="tRNA_(Gua-N-7)_MeTrfase_Trmb"/>
</dbReference>
<dbReference type="PANTHER" id="PTHR23417:SF16">
    <property type="entry name" value="TRNA (GUANINE-N(7)-)-METHYLTRANSFERASE"/>
    <property type="match status" value="1"/>
</dbReference>
<evidence type="ECO:0000256" key="6">
    <source>
        <dbReference type="ARBA" id="ARBA00022691"/>
    </source>
</evidence>
<evidence type="ECO:0000256" key="1">
    <source>
        <dbReference type="ARBA" id="ARBA00000142"/>
    </source>
</evidence>
<comment type="similarity">
    <text evidence="11">Belongs to the class I-like SAM-binding methyltransferase superfamily. TrmB family.</text>
</comment>
<dbReference type="SUPFAM" id="SSF48403">
    <property type="entry name" value="Ankyrin repeat"/>
    <property type="match status" value="1"/>
</dbReference>
<feature type="binding site" evidence="11">
    <location>
        <position position="450"/>
    </location>
    <ligand>
        <name>S-adenosyl-L-methionine</name>
        <dbReference type="ChEBI" id="CHEBI:59789"/>
    </ligand>
</feature>
<dbReference type="PROSITE" id="PS51625">
    <property type="entry name" value="SAM_MT_TRMB"/>
    <property type="match status" value="1"/>
</dbReference>
<dbReference type="GO" id="GO:0005634">
    <property type="term" value="C:nucleus"/>
    <property type="evidence" value="ECO:0007669"/>
    <property type="project" value="UniProtKB-SubCell"/>
</dbReference>
<dbReference type="HAMAP" id="MF_03055">
    <property type="entry name" value="tRNA_methyltr_TrmB_euk"/>
    <property type="match status" value="1"/>
</dbReference>
<comment type="caution">
    <text evidence="13">The sequence shown here is derived from an EMBL/GenBank/DDBJ whole genome shotgun (WGS) entry which is preliminary data.</text>
</comment>
<dbReference type="Pfam" id="PF02390">
    <property type="entry name" value="Methyltransf_4"/>
    <property type="match status" value="1"/>
</dbReference>
<dbReference type="FunFam" id="3.40.50.150:FF:000060">
    <property type="entry name" value="tRNA (guanine-N(7)-)-methyltransferase"/>
    <property type="match status" value="1"/>
</dbReference>
<dbReference type="SMART" id="SM00248">
    <property type="entry name" value="ANK"/>
    <property type="match status" value="5"/>
</dbReference>
<dbReference type="InterPro" id="IPR025763">
    <property type="entry name" value="Trm8_euk"/>
</dbReference>
<evidence type="ECO:0000256" key="12">
    <source>
        <dbReference type="SAM" id="MobiDB-lite"/>
    </source>
</evidence>
<dbReference type="AlphaFoldDB" id="A0A819EXF0"/>
<dbReference type="Gene3D" id="3.40.50.150">
    <property type="entry name" value="Vaccinia Virus protein VP39"/>
    <property type="match status" value="1"/>
</dbReference>
<dbReference type="UniPathway" id="UPA00989"/>
<dbReference type="Proteomes" id="UP000663866">
    <property type="component" value="Unassembled WGS sequence"/>
</dbReference>
<dbReference type="InterPro" id="IPR036770">
    <property type="entry name" value="Ankyrin_rpt-contain_sf"/>
</dbReference>
<evidence type="ECO:0000256" key="10">
    <source>
        <dbReference type="ARBA" id="ARBA00060552"/>
    </source>
</evidence>
<keyword evidence="6 11" id="KW-0949">S-adenosyl-L-methionine</keyword>
<organism evidence="13 14">
    <name type="scientific">Rotaria magnacalcarata</name>
    <dbReference type="NCBI Taxonomy" id="392030"/>
    <lineage>
        <taxon>Eukaryota</taxon>
        <taxon>Metazoa</taxon>
        <taxon>Spiralia</taxon>
        <taxon>Gnathifera</taxon>
        <taxon>Rotifera</taxon>
        <taxon>Eurotatoria</taxon>
        <taxon>Bdelloidea</taxon>
        <taxon>Philodinida</taxon>
        <taxon>Philodinidae</taxon>
        <taxon>Rotaria</taxon>
    </lineage>
</organism>
<feature type="active site" evidence="11">
    <location>
        <position position="529"/>
    </location>
</feature>
<comment type="pathway">
    <text evidence="10 11">tRNA modification; N(7)-methylguanine-tRNA biosynthesis.</text>
</comment>
<dbReference type="SUPFAM" id="SSF53335">
    <property type="entry name" value="S-adenosyl-L-methionine-dependent methyltransferases"/>
    <property type="match status" value="1"/>
</dbReference>
<keyword evidence="4 11" id="KW-0489">Methyltransferase</keyword>
<evidence type="ECO:0000256" key="11">
    <source>
        <dbReference type="HAMAP-Rule" id="MF_03055"/>
    </source>
</evidence>
<dbReference type="NCBIfam" id="TIGR00091">
    <property type="entry name" value="tRNA (guanosine(46)-N7)-methyltransferase TrmB"/>
    <property type="match status" value="1"/>
</dbReference>
<evidence type="ECO:0000256" key="4">
    <source>
        <dbReference type="ARBA" id="ARBA00022603"/>
    </source>
</evidence>
<protein>
    <recommendedName>
        <fullName evidence="11">tRNA (guanine-N(7)-)-methyltransferase</fullName>
        <ecNumber evidence="11">2.1.1.33</ecNumber>
    </recommendedName>
    <alternativeName>
        <fullName evidence="11">tRNA (guanine(46)-N(7))-methyltransferase</fullName>
    </alternativeName>
    <alternativeName>
        <fullName evidence="11">tRNA(m7G46)-methyltransferase</fullName>
    </alternativeName>
</protein>
<proteinExistence type="inferred from homology"/>
<evidence type="ECO:0000256" key="9">
    <source>
        <dbReference type="ARBA" id="ARBA00023242"/>
    </source>
</evidence>
<comment type="subcellular location">
    <subcellularLocation>
        <location evidence="2 11">Nucleus</location>
    </subcellularLocation>
</comment>
<name>A0A819EXF0_9BILA</name>
<feature type="binding site" evidence="11">
    <location>
        <begin position="473"/>
        <end position="474"/>
    </location>
    <ligand>
        <name>S-adenosyl-L-methionine</name>
        <dbReference type="ChEBI" id="CHEBI:59789"/>
    </ligand>
</feature>
<keyword evidence="14" id="KW-1185">Reference proteome</keyword>
<evidence type="ECO:0000256" key="7">
    <source>
        <dbReference type="ARBA" id="ARBA00022694"/>
    </source>
</evidence>
<accession>A0A819EXF0</accession>
<dbReference type="GO" id="GO:0008176">
    <property type="term" value="F:tRNA (guanine(46)-N7)-methyltransferase activity"/>
    <property type="evidence" value="ECO:0007669"/>
    <property type="project" value="UniProtKB-UniRule"/>
</dbReference>
<feature type="region of interest" description="Disordered" evidence="12">
    <location>
        <begin position="411"/>
        <end position="434"/>
    </location>
</feature>
<keyword evidence="5 11" id="KW-0808">Transferase</keyword>
<dbReference type="GO" id="GO:0000049">
    <property type="term" value="F:tRNA binding"/>
    <property type="evidence" value="ECO:0007669"/>
    <property type="project" value="UniProtKB-UniRule"/>
</dbReference>
<feature type="binding site" evidence="11">
    <location>
        <position position="526"/>
    </location>
    <ligand>
        <name>S-adenosyl-L-methionine</name>
        <dbReference type="ChEBI" id="CHEBI:59789"/>
    </ligand>
</feature>
<evidence type="ECO:0000313" key="14">
    <source>
        <dbReference type="Proteomes" id="UP000663866"/>
    </source>
</evidence>
<dbReference type="Gene3D" id="1.25.40.20">
    <property type="entry name" value="Ankyrin repeat-containing domain"/>
    <property type="match status" value="2"/>
</dbReference>
<feature type="binding site" evidence="11">
    <location>
        <begin position="606"/>
        <end position="608"/>
    </location>
    <ligand>
        <name>S-adenosyl-L-methionine</name>
        <dbReference type="ChEBI" id="CHEBI:59789"/>
    </ligand>
</feature>
<evidence type="ECO:0000256" key="8">
    <source>
        <dbReference type="ARBA" id="ARBA00022884"/>
    </source>
</evidence>
<evidence type="ECO:0000256" key="5">
    <source>
        <dbReference type="ARBA" id="ARBA00022679"/>
    </source>
</evidence>
<dbReference type="PANTHER" id="PTHR23417">
    <property type="entry name" value="3-DEOXY-D-MANNO-OCTULOSONIC-ACID TRANSFERASE/TRNA GUANINE-N 7 - -METHYLTRANSFERASE"/>
    <property type="match status" value="1"/>
</dbReference>
<feature type="binding site" evidence="11">
    <location>
        <begin position="506"/>
        <end position="507"/>
    </location>
    <ligand>
        <name>S-adenosyl-L-methionine</name>
        <dbReference type="ChEBI" id="CHEBI:59789"/>
    </ligand>
</feature>
<evidence type="ECO:0000313" key="13">
    <source>
        <dbReference type="EMBL" id="CAF3858975.1"/>
    </source>
</evidence>
<dbReference type="EMBL" id="CAJOBG010000795">
    <property type="protein sequence ID" value="CAF3858975.1"/>
    <property type="molecule type" value="Genomic_DNA"/>
</dbReference>
<comment type="function">
    <text evidence="11">Catalyzes the formation of N(7)-methylguanine at position 46 (m7G46) in tRNA.</text>
</comment>
<dbReference type="GO" id="GO:0106143">
    <property type="term" value="C:tRNA (m7G46) methyltransferase complex"/>
    <property type="evidence" value="ECO:0007669"/>
    <property type="project" value="UniProtKB-ARBA"/>
</dbReference>
<keyword evidence="9 11" id="KW-0539">Nucleus</keyword>
<evidence type="ECO:0000256" key="3">
    <source>
        <dbReference type="ARBA" id="ARBA00022555"/>
    </source>
</evidence>
<dbReference type="InterPro" id="IPR002110">
    <property type="entry name" value="Ankyrin_rpt"/>
</dbReference>
<comment type="catalytic activity">
    <reaction evidence="1 11">
        <text>guanosine(46) in tRNA + S-adenosyl-L-methionine = N(7)-methylguanosine(46) in tRNA + S-adenosyl-L-homocysteine</text>
        <dbReference type="Rhea" id="RHEA:42708"/>
        <dbReference type="Rhea" id="RHEA-COMP:10188"/>
        <dbReference type="Rhea" id="RHEA-COMP:10189"/>
        <dbReference type="ChEBI" id="CHEBI:57856"/>
        <dbReference type="ChEBI" id="CHEBI:59789"/>
        <dbReference type="ChEBI" id="CHEBI:74269"/>
        <dbReference type="ChEBI" id="CHEBI:74480"/>
        <dbReference type="EC" id="2.1.1.33"/>
    </reaction>
</comment>
<dbReference type="InterPro" id="IPR029063">
    <property type="entry name" value="SAM-dependent_MTases_sf"/>
</dbReference>
<reference evidence="13" key="1">
    <citation type="submission" date="2021-02" db="EMBL/GenBank/DDBJ databases">
        <authorList>
            <person name="Nowell W R."/>
        </authorList>
    </citation>
    <scope>NUCLEOTIDE SEQUENCE</scope>
</reference>
<dbReference type="EC" id="2.1.1.33" evidence="11"/>
<gene>
    <name evidence="13" type="ORF">OVN521_LOCUS7271</name>
</gene>
<keyword evidence="3 11" id="KW-0820">tRNA-binding</keyword>